<comment type="caution">
    <text evidence="12">The sequence shown here is derived from an EMBL/GenBank/DDBJ whole genome shotgun (WGS) entry which is preliminary data.</text>
</comment>
<comment type="similarity">
    <text evidence="2 10">Belongs to the mitochondrial carrier (TC 2.A.29) family.</text>
</comment>
<dbReference type="AlphaFoldDB" id="A0A9W9IGY5"/>
<organism evidence="12 13">
    <name type="scientific">Penicillium canariense</name>
    <dbReference type="NCBI Taxonomy" id="189055"/>
    <lineage>
        <taxon>Eukaryota</taxon>
        <taxon>Fungi</taxon>
        <taxon>Dikarya</taxon>
        <taxon>Ascomycota</taxon>
        <taxon>Pezizomycotina</taxon>
        <taxon>Eurotiomycetes</taxon>
        <taxon>Eurotiomycetidae</taxon>
        <taxon>Eurotiales</taxon>
        <taxon>Aspergillaceae</taxon>
        <taxon>Penicillium</taxon>
    </lineage>
</organism>
<sequence length="411" mass="44940">MSLTSRVFGLFSTTATSDPTATTQNPPNLIQHEIGTVGATRHVRGEDMLEEEEPRPPYHHAMLAGGMGGICGDMLMHSLDTVKTRQQGDPTFPPKYTSMTSSYATIYRQEGFFRGLYSGVTPAALGSFPGTVVFFGVYEFTKRAMIDAGINKNIAYLSGGFFADLAASIVYVPSEVLKTRLQLQGRYNNPYFNSGYNYRGMTDAFRIIIRQEGFSALYHGYKATIYRDLPFSALQFAFYEQEQNMAKQWVGHRDIGLSLEILTAATAGGMAGVITCPLDVVKTRIQTQQNPTGSSGAKHAGDHVPKESPRPHAPGASQSHASSSRAHSRPISTSSPSTSVSPPGAPRLDTSSVFTGLRMIYRTEGLAGWFRGVGPRGVWTSIQSGTMLVLYQYLLKQLDAYQSRLDETQPL</sequence>
<dbReference type="EMBL" id="JAPQKN010000001">
    <property type="protein sequence ID" value="KAJ5176533.1"/>
    <property type="molecule type" value="Genomic_DNA"/>
</dbReference>
<reference evidence="12" key="2">
    <citation type="journal article" date="2023" name="IMA Fungus">
        <title>Comparative genomic study of the Penicillium genus elucidates a diverse pangenome and 15 lateral gene transfer events.</title>
        <authorList>
            <person name="Petersen C."/>
            <person name="Sorensen T."/>
            <person name="Nielsen M.R."/>
            <person name="Sondergaard T.E."/>
            <person name="Sorensen J.L."/>
            <person name="Fitzpatrick D.A."/>
            <person name="Frisvad J.C."/>
            <person name="Nielsen K.L."/>
        </authorList>
    </citation>
    <scope>NUCLEOTIDE SEQUENCE</scope>
    <source>
        <strain evidence="12">IBT 26290</strain>
    </source>
</reference>
<keyword evidence="4 9" id="KW-0812">Transmembrane</keyword>
<evidence type="ECO:0000256" key="5">
    <source>
        <dbReference type="ARBA" id="ARBA00022737"/>
    </source>
</evidence>
<dbReference type="SUPFAM" id="SSF103506">
    <property type="entry name" value="Mitochondrial carrier"/>
    <property type="match status" value="1"/>
</dbReference>
<dbReference type="FunFam" id="1.50.40.10:FF:000095">
    <property type="entry name" value="Mitochondrial carrier protein"/>
    <property type="match status" value="1"/>
</dbReference>
<feature type="compositionally biased region" description="Low complexity" evidence="11">
    <location>
        <begin position="313"/>
        <end position="342"/>
    </location>
</feature>
<evidence type="ECO:0000256" key="2">
    <source>
        <dbReference type="ARBA" id="ARBA00006375"/>
    </source>
</evidence>
<reference evidence="12" key="1">
    <citation type="submission" date="2022-11" db="EMBL/GenBank/DDBJ databases">
        <authorList>
            <person name="Petersen C."/>
        </authorList>
    </citation>
    <scope>NUCLEOTIDE SEQUENCE</scope>
    <source>
        <strain evidence="12">IBT 26290</strain>
    </source>
</reference>
<feature type="compositionally biased region" description="Basic and acidic residues" evidence="11">
    <location>
        <begin position="299"/>
        <end position="310"/>
    </location>
</feature>
<evidence type="ECO:0000313" key="13">
    <source>
        <dbReference type="Proteomes" id="UP001149163"/>
    </source>
</evidence>
<evidence type="ECO:0000256" key="4">
    <source>
        <dbReference type="ARBA" id="ARBA00022692"/>
    </source>
</evidence>
<keyword evidence="7" id="KW-1133">Transmembrane helix</keyword>
<feature type="compositionally biased region" description="Polar residues" evidence="11">
    <location>
        <begin position="286"/>
        <end position="295"/>
    </location>
</feature>
<gene>
    <name evidence="12" type="ORF">N7482_002410</name>
</gene>
<keyword evidence="6" id="KW-0496">Mitochondrion</keyword>
<keyword evidence="5" id="KW-0677">Repeat</keyword>
<dbReference type="PROSITE" id="PS50920">
    <property type="entry name" value="SOLCAR"/>
    <property type="match status" value="3"/>
</dbReference>
<keyword evidence="13" id="KW-1185">Reference proteome</keyword>
<dbReference type="RefSeq" id="XP_056548141.1">
    <property type="nucleotide sequence ID" value="XM_056684535.1"/>
</dbReference>
<evidence type="ECO:0000256" key="3">
    <source>
        <dbReference type="ARBA" id="ARBA00022448"/>
    </source>
</evidence>
<evidence type="ECO:0000256" key="7">
    <source>
        <dbReference type="ARBA" id="ARBA00022989"/>
    </source>
</evidence>
<feature type="region of interest" description="Disordered" evidence="11">
    <location>
        <begin position="286"/>
        <end position="347"/>
    </location>
</feature>
<evidence type="ECO:0000256" key="9">
    <source>
        <dbReference type="PROSITE-ProRule" id="PRU00282"/>
    </source>
</evidence>
<keyword evidence="8 9" id="KW-0472">Membrane</keyword>
<accession>A0A9W9IGY5</accession>
<dbReference type="Gene3D" id="1.50.40.10">
    <property type="entry name" value="Mitochondrial carrier domain"/>
    <property type="match status" value="2"/>
</dbReference>
<keyword evidence="6" id="KW-0999">Mitochondrion inner membrane</keyword>
<feature type="repeat" description="Solcar" evidence="9">
    <location>
        <begin position="56"/>
        <end position="144"/>
    </location>
</feature>
<evidence type="ECO:0000313" key="12">
    <source>
        <dbReference type="EMBL" id="KAJ5176533.1"/>
    </source>
</evidence>
<dbReference type="PANTHER" id="PTHR45667">
    <property type="entry name" value="S-ADENOSYLMETHIONINE MITOCHONDRIAL CARRIER PROTEIN"/>
    <property type="match status" value="1"/>
</dbReference>
<dbReference type="Pfam" id="PF00153">
    <property type="entry name" value="Mito_carr"/>
    <property type="match status" value="4"/>
</dbReference>
<dbReference type="Proteomes" id="UP001149163">
    <property type="component" value="Unassembled WGS sequence"/>
</dbReference>
<evidence type="ECO:0000256" key="8">
    <source>
        <dbReference type="ARBA" id="ARBA00023136"/>
    </source>
</evidence>
<dbReference type="InterPro" id="IPR018108">
    <property type="entry name" value="MCP_transmembrane"/>
</dbReference>
<evidence type="ECO:0000256" key="11">
    <source>
        <dbReference type="SAM" id="MobiDB-lite"/>
    </source>
</evidence>
<name>A0A9W9IGY5_9EURO</name>
<dbReference type="OrthoDB" id="415315at2759"/>
<evidence type="ECO:0000256" key="1">
    <source>
        <dbReference type="ARBA" id="ARBA00004141"/>
    </source>
</evidence>
<protein>
    <submittedName>
        <fullName evidence="12">Mitochondrial carrier</fullName>
    </submittedName>
</protein>
<evidence type="ECO:0000256" key="10">
    <source>
        <dbReference type="RuleBase" id="RU000488"/>
    </source>
</evidence>
<dbReference type="GO" id="GO:0016020">
    <property type="term" value="C:membrane"/>
    <property type="evidence" value="ECO:0007669"/>
    <property type="project" value="UniProtKB-SubCell"/>
</dbReference>
<keyword evidence="3 10" id="KW-0813">Transport</keyword>
<dbReference type="GeneID" id="81423711"/>
<proteinExistence type="inferred from homology"/>
<feature type="repeat" description="Solcar" evidence="9">
    <location>
        <begin position="151"/>
        <end position="245"/>
    </location>
</feature>
<comment type="subcellular location">
    <subcellularLocation>
        <location evidence="1">Membrane</location>
        <topology evidence="1">Multi-pass membrane protein</topology>
    </subcellularLocation>
</comment>
<feature type="repeat" description="Solcar" evidence="9">
    <location>
        <begin position="259"/>
        <end position="397"/>
    </location>
</feature>
<dbReference type="InterPro" id="IPR023395">
    <property type="entry name" value="MCP_dom_sf"/>
</dbReference>
<evidence type="ECO:0000256" key="6">
    <source>
        <dbReference type="ARBA" id="ARBA00022792"/>
    </source>
</evidence>